<evidence type="ECO:0000256" key="1">
    <source>
        <dbReference type="SAM" id="MobiDB-lite"/>
    </source>
</evidence>
<evidence type="ECO:0000313" key="2">
    <source>
        <dbReference type="EMBL" id="TDW65618.1"/>
    </source>
</evidence>
<evidence type="ECO:0000313" key="3">
    <source>
        <dbReference type="Proteomes" id="UP000295146"/>
    </source>
</evidence>
<feature type="region of interest" description="Disordered" evidence="1">
    <location>
        <begin position="94"/>
        <end position="118"/>
    </location>
</feature>
<reference evidence="2 3" key="1">
    <citation type="submission" date="2019-03" db="EMBL/GenBank/DDBJ databases">
        <title>Genomic Encyclopedia of Type Strains, Phase III (KMG-III): the genomes of soil and plant-associated and newly described type strains.</title>
        <authorList>
            <person name="Whitman W."/>
        </authorList>
    </citation>
    <scope>NUCLEOTIDE SEQUENCE [LARGE SCALE GENOMIC DNA]</scope>
    <source>
        <strain evidence="2 3">VKM Ac-2573</strain>
    </source>
</reference>
<gene>
    <name evidence="2" type="ORF">EV653_5629</name>
</gene>
<dbReference type="EMBL" id="SODP01000003">
    <property type="protein sequence ID" value="TDW65618.1"/>
    <property type="molecule type" value="Genomic_DNA"/>
</dbReference>
<comment type="caution">
    <text evidence="2">The sequence shown here is derived from an EMBL/GenBank/DDBJ whole genome shotgun (WGS) entry which is preliminary data.</text>
</comment>
<dbReference type="AlphaFoldDB" id="A0A4R8BV29"/>
<dbReference type="OrthoDB" id="3854769at2"/>
<organism evidence="2 3">
    <name type="scientific">Kribbella pratensis</name>
    <dbReference type="NCBI Taxonomy" id="2512112"/>
    <lineage>
        <taxon>Bacteria</taxon>
        <taxon>Bacillati</taxon>
        <taxon>Actinomycetota</taxon>
        <taxon>Actinomycetes</taxon>
        <taxon>Propionibacteriales</taxon>
        <taxon>Kribbellaceae</taxon>
        <taxon>Kribbella</taxon>
    </lineage>
</organism>
<proteinExistence type="predicted"/>
<keyword evidence="3" id="KW-1185">Reference proteome</keyword>
<accession>A0A4R8BV29</accession>
<dbReference type="RefSeq" id="WP_134106948.1">
    <property type="nucleotide sequence ID" value="NZ_SODP01000003.1"/>
</dbReference>
<protein>
    <submittedName>
        <fullName evidence="2">Uncharacterized protein</fullName>
    </submittedName>
</protein>
<name>A0A4R8BV29_9ACTN</name>
<sequence>MTGGPPGSFDPFRPPLIGAWVWEETMTAAQWRCECAGQCGRPHTKTKGRCGTIHGTAHRLAVVAADPLATLTAAVTATERVALCATCETGVRRTAEAARTTTEPAQPDLFDTTGIEAA</sequence>
<dbReference type="Proteomes" id="UP000295146">
    <property type="component" value="Unassembled WGS sequence"/>
</dbReference>